<dbReference type="GO" id="GO:0030553">
    <property type="term" value="F:cGMP binding"/>
    <property type="evidence" value="ECO:0007669"/>
    <property type="project" value="UniProtKB-KW"/>
</dbReference>
<evidence type="ECO:0000256" key="1">
    <source>
        <dbReference type="ARBA" id="ARBA00022535"/>
    </source>
</evidence>
<dbReference type="PANTHER" id="PTHR24346:SF77">
    <property type="entry name" value="SERINE THREONINE PROTEIN KINASE"/>
    <property type="match status" value="1"/>
</dbReference>
<keyword evidence="4" id="KW-0418">Kinase</keyword>
<evidence type="ECO:0000256" key="8">
    <source>
        <dbReference type="SAM" id="MobiDB-lite"/>
    </source>
</evidence>
<evidence type="ECO:0000256" key="2">
    <source>
        <dbReference type="ARBA" id="ARBA00022679"/>
    </source>
</evidence>
<keyword evidence="6" id="KW-0142">cGMP-binding</keyword>
<dbReference type="InterPro" id="IPR011009">
    <property type="entry name" value="Kinase-like_dom_sf"/>
</dbReference>
<dbReference type="Pfam" id="PF00069">
    <property type="entry name" value="Pkinase"/>
    <property type="match status" value="1"/>
</dbReference>
<dbReference type="GO" id="GO:0005737">
    <property type="term" value="C:cytoplasm"/>
    <property type="evidence" value="ECO:0007669"/>
    <property type="project" value="TreeGrafter"/>
</dbReference>
<evidence type="ECO:0000256" key="6">
    <source>
        <dbReference type="ARBA" id="ARBA00022992"/>
    </source>
</evidence>
<name>A0AAV1I4L0_9CHLO</name>
<sequence>MYSWPCRKKVSCLPLLGRPHDPVVTTYALERTRQWSVKIGCVPSKRRLGSFHKPLINGRDQTRLSENEPSDPRASGSEGDSAGGVGPSLGAGIDWAKAQGGSFSNFVRRVSRSNTDENHDEGRSLLSAGDSGSREDSGFGRDEPSAESALPDAQGGLQQEALQGGSSASTDVKGGASSRASSSMGPPALSRTSFVKNPGLSNIQTPFSSCDALIDHPWPPLAPQQLESIAEVDMSARLSSSLPETPASDALRSQLRASYGVVESPLKRHTSGGARPFADDTAKDLSSSGVQRRPGTHTEGVEEAPEAAGNLLTSMRSSRSVPSLASADLTTPRNLIEVSAWLRQHQDHAPASSSKGLLGRVPSLKSKGESLTAKTSSSSLKRPTLSGRASGSSMKGPTLSGKAEPLSTRASSVPSVVSSRGAHHSTNSSGGWDSLEEGTYEDSGEGAHRPGPNPLLKHRLGHVCLPVIDTQIMLVDSIKGCTFVNQYVVVKTLGQGAYGKVKLCLNSEDHNLYALKLVSKGDPRRRPRLTRRVQSEHIYNVSAVATGADAESDAAKEIYLLRSLCHPNIVRLIEVIDDARSTKILLVMEYVEGGPVVSTSGSQRRHLSEAIARKFFRDALQGVDYMHSMGVTHGDIKPDNLLLGADGRVRLCDFGSAQQCGSQDVMIRTVGTPAFFSPEMCDGRPYSARSADVWALGISLYIFVFGALPFQSDAIMRMYDEIRLAPLRFPRGREVSPLLAELLARMLAKDPAERMTLPQIMSHPWITHNGTAPLACLQNSSMPNAVPDQHDSLEALVAVLSPLFEERCYKGGAYLAREGQAADSLIYIEEGEADICFSMRQRPDEDLLDDEEESSEDEAQMEALQPAIAPSPHAKKGAMLASMSVPHLPTHLARGSLIADTTENYARDQEALLEMGGVQSKYIQKRCAHVRHHGLLHTMLQAAQLAAQSVTTARASSAERIVTTTRGPGQFIGEASLFEGGHGDATWKTSVRAKGKVKALLLMRSHLRHLLKQRPEAEAAVRAAMAQRKGELLKLETLERIASLLTELQQDAVMAEACSEADEGCPIR</sequence>
<dbReference type="Gene3D" id="2.60.120.10">
    <property type="entry name" value="Jelly Rolls"/>
    <property type="match status" value="1"/>
</dbReference>
<feature type="compositionally biased region" description="Low complexity" evidence="8">
    <location>
        <begin position="370"/>
        <end position="381"/>
    </location>
</feature>
<keyword evidence="3 7" id="KW-0547">Nucleotide-binding</keyword>
<feature type="compositionally biased region" description="Basic and acidic residues" evidence="8">
    <location>
        <begin position="114"/>
        <end position="123"/>
    </location>
</feature>
<dbReference type="GO" id="GO:0004674">
    <property type="term" value="F:protein serine/threonine kinase activity"/>
    <property type="evidence" value="ECO:0007669"/>
    <property type="project" value="TreeGrafter"/>
</dbReference>
<feature type="region of interest" description="Disordered" evidence="8">
    <location>
        <begin position="112"/>
        <end position="197"/>
    </location>
</feature>
<evidence type="ECO:0000313" key="12">
    <source>
        <dbReference type="Proteomes" id="UP001314263"/>
    </source>
</evidence>
<dbReference type="PROSITE" id="PS00107">
    <property type="entry name" value="PROTEIN_KINASE_ATP"/>
    <property type="match status" value="1"/>
</dbReference>
<dbReference type="GO" id="GO:0035556">
    <property type="term" value="P:intracellular signal transduction"/>
    <property type="evidence" value="ECO:0007669"/>
    <property type="project" value="TreeGrafter"/>
</dbReference>
<dbReference type="Proteomes" id="UP001314263">
    <property type="component" value="Unassembled WGS sequence"/>
</dbReference>
<dbReference type="InterPro" id="IPR017441">
    <property type="entry name" value="Protein_kinase_ATP_BS"/>
</dbReference>
<dbReference type="GO" id="GO:0005524">
    <property type="term" value="F:ATP binding"/>
    <property type="evidence" value="ECO:0007669"/>
    <property type="project" value="UniProtKB-UniRule"/>
</dbReference>
<gene>
    <name evidence="11" type="ORF">CVIRNUC_005182</name>
</gene>
<reference evidence="11 12" key="1">
    <citation type="submission" date="2023-10" db="EMBL/GenBank/DDBJ databases">
        <authorList>
            <person name="Maclean D."/>
            <person name="Macfadyen A."/>
        </authorList>
    </citation>
    <scope>NUCLEOTIDE SEQUENCE [LARGE SCALE GENOMIC DNA]</scope>
</reference>
<dbReference type="CDD" id="cd14008">
    <property type="entry name" value="STKc_LKB1_CaMKK"/>
    <property type="match status" value="1"/>
</dbReference>
<evidence type="ECO:0000256" key="4">
    <source>
        <dbReference type="ARBA" id="ARBA00022777"/>
    </source>
</evidence>
<keyword evidence="1" id="KW-0140">cGMP</keyword>
<feature type="binding site" evidence="7">
    <location>
        <position position="516"/>
    </location>
    <ligand>
        <name>ATP</name>
        <dbReference type="ChEBI" id="CHEBI:30616"/>
    </ligand>
</feature>
<dbReference type="InterPro" id="IPR014710">
    <property type="entry name" value="RmlC-like_jellyroll"/>
</dbReference>
<dbReference type="PROSITE" id="PS50011">
    <property type="entry name" value="PROTEIN_KINASE_DOM"/>
    <property type="match status" value="1"/>
</dbReference>
<keyword evidence="2" id="KW-0808">Transferase</keyword>
<organism evidence="11 12">
    <name type="scientific">Coccomyxa viridis</name>
    <dbReference type="NCBI Taxonomy" id="1274662"/>
    <lineage>
        <taxon>Eukaryota</taxon>
        <taxon>Viridiplantae</taxon>
        <taxon>Chlorophyta</taxon>
        <taxon>core chlorophytes</taxon>
        <taxon>Trebouxiophyceae</taxon>
        <taxon>Trebouxiophyceae incertae sedis</taxon>
        <taxon>Coccomyxaceae</taxon>
        <taxon>Coccomyxa</taxon>
    </lineage>
</organism>
<feature type="domain" description="Protein kinase" evidence="9">
    <location>
        <begin position="487"/>
        <end position="766"/>
    </location>
</feature>
<feature type="domain" description="Cyclic nucleotide-binding" evidence="10">
    <location>
        <begin position="804"/>
        <end position="835"/>
    </location>
</feature>
<dbReference type="SMART" id="SM00220">
    <property type="entry name" value="S_TKc"/>
    <property type="match status" value="1"/>
</dbReference>
<evidence type="ECO:0000313" key="11">
    <source>
        <dbReference type="EMBL" id="CAK0780807.1"/>
    </source>
</evidence>
<evidence type="ECO:0000256" key="5">
    <source>
        <dbReference type="ARBA" id="ARBA00022840"/>
    </source>
</evidence>
<keyword evidence="12" id="KW-1185">Reference proteome</keyword>
<dbReference type="PROSITE" id="PS50042">
    <property type="entry name" value="CNMP_BINDING_3"/>
    <property type="match status" value="2"/>
</dbReference>
<dbReference type="SUPFAM" id="SSF56112">
    <property type="entry name" value="Protein kinase-like (PK-like)"/>
    <property type="match status" value="1"/>
</dbReference>
<evidence type="ECO:0000256" key="7">
    <source>
        <dbReference type="PROSITE-ProRule" id="PRU10141"/>
    </source>
</evidence>
<dbReference type="InterPro" id="IPR000595">
    <property type="entry name" value="cNMP-bd_dom"/>
</dbReference>
<evidence type="ECO:0000259" key="10">
    <source>
        <dbReference type="PROSITE" id="PS50042"/>
    </source>
</evidence>
<dbReference type="InterPro" id="IPR000719">
    <property type="entry name" value="Prot_kinase_dom"/>
</dbReference>
<protein>
    <submittedName>
        <fullName evidence="11">Uncharacterized protein</fullName>
    </submittedName>
</protein>
<dbReference type="PANTHER" id="PTHR24346">
    <property type="entry name" value="MAP/MICROTUBULE AFFINITY-REGULATING KINASE"/>
    <property type="match status" value="1"/>
</dbReference>
<evidence type="ECO:0000256" key="3">
    <source>
        <dbReference type="ARBA" id="ARBA00022741"/>
    </source>
</evidence>
<dbReference type="InterPro" id="IPR008271">
    <property type="entry name" value="Ser/Thr_kinase_AS"/>
</dbReference>
<keyword evidence="5 7" id="KW-0067">ATP-binding</keyword>
<proteinExistence type="predicted"/>
<dbReference type="FunFam" id="1.10.510.10:FF:000571">
    <property type="entry name" value="Maternal embryonic leucine zipper kinase"/>
    <property type="match status" value="1"/>
</dbReference>
<dbReference type="Gene3D" id="1.10.510.10">
    <property type="entry name" value="Transferase(Phosphotransferase) domain 1"/>
    <property type="match status" value="1"/>
</dbReference>
<evidence type="ECO:0000259" key="9">
    <source>
        <dbReference type="PROSITE" id="PS50011"/>
    </source>
</evidence>
<feature type="compositionally biased region" description="Acidic residues" evidence="8">
    <location>
        <begin position="434"/>
        <end position="444"/>
    </location>
</feature>
<accession>A0AAV1I4L0</accession>
<dbReference type="SUPFAM" id="SSF51206">
    <property type="entry name" value="cAMP-binding domain-like"/>
    <property type="match status" value="1"/>
</dbReference>
<comment type="caution">
    <text evidence="11">The sequence shown here is derived from an EMBL/GenBank/DDBJ whole genome shotgun (WGS) entry which is preliminary data.</text>
</comment>
<feature type="compositionally biased region" description="Basic and acidic residues" evidence="8">
    <location>
        <begin position="132"/>
        <end position="144"/>
    </location>
</feature>
<dbReference type="EMBL" id="CAUYUE010000006">
    <property type="protein sequence ID" value="CAK0780807.1"/>
    <property type="molecule type" value="Genomic_DNA"/>
</dbReference>
<feature type="domain" description="Cyclic nucleotide-binding" evidence="10">
    <location>
        <begin position="949"/>
        <end position="1011"/>
    </location>
</feature>
<feature type="region of interest" description="Disordered" evidence="8">
    <location>
        <begin position="50"/>
        <end position="93"/>
    </location>
</feature>
<feature type="region of interest" description="Disordered" evidence="8">
    <location>
        <begin position="262"/>
        <end position="307"/>
    </location>
</feature>
<feature type="region of interest" description="Disordered" evidence="8">
    <location>
        <begin position="347"/>
        <end position="453"/>
    </location>
</feature>
<feature type="compositionally biased region" description="Low complexity" evidence="8">
    <location>
        <begin position="153"/>
        <end position="165"/>
    </location>
</feature>
<dbReference type="AlphaFoldDB" id="A0AAV1I4L0"/>
<dbReference type="Gene3D" id="3.30.200.20">
    <property type="entry name" value="Phosphorylase Kinase, domain 1"/>
    <property type="match status" value="1"/>
</dbReference>
<dbReference type="InterPro" id="IPR018490">
    <property type="entry name" value="cNMP-bd_dom_sf"/>
</dbReference>
<dbReference type="PROSITE" id="PS00108">
    <property type="entry name" value="PROTEIN_KINASE_ST"/>
    <property type="match status" value="1"/>
</dbReference>
<feature type="compositionally biased region" description="Low complexity" evidence="8">
    <location>
        <begin position="174"/>
        <end position="188"/>
    </location>
</feature>